<evidence type="ECO:0000313" key="1">
    <source>
        <dbReference type="EMBL" id="KAK8477763.1"/>
    </source>
</evidence>
<dbReference type="Proteomes" id="UP001396334">
    <property type="component" value="Unassembled WGS sequence"/>
</dbReference>
<sequence>MTVRSLEIILDADNHPRSYSRTSMNLHHPRMELLWYLSVVDTIEWNLVPSVKLANEALAPRCHVLAKVNPESCHLPSEFMRSSSLLLDQDLLLG</sequence>
<evidence type="ECO:0000313" key="2">
    <source>
        <dbReference type="Proteomes" id="UP001396334"/>
    </source>
</evidence>
<organism evidence="1 2">
    <name type="scientific">Hibiscus sabdariffa</name>
    <name type="common">roselle</name>
    <dbReference type="NCBI Taxonomy" id="183260"/>
    <lineage>
        <taxon>Eukaryota</taxon>
        <taxon>Viridiplantae</taxon>
        <taxon>Streptophyta</taxon>
        <taxon>Embryophyta</taxon>
        <taxon>Tracheophyta</taxon>
        <taxon>Spermatophyta</taxon>
        <taxon>Magnoliopsida</taxon>
        <taxon>eudicotyledons</taxon>
        <taxon>Gunneridae</taxon>
        <taxon>Pentapetalae</taxon>
        <taxon>rosids</taxon>
        <taxon>malvids</taxon>
        <taxon>Malvales</taxon>
        <taxon>Malvaceae</taxon>
        <taxon>Malvoideae</taxon>
        <taxon>Hibiscus</taxon>
    </lineage>
</organism>
<reference evidence="1 2" key="1">
    <citation type="journal article" date="2024" name="G3 (Bethesda)">
        <title>Genome assembly of Hibiscus sabdariffa L. provides insights into metabolisms of medicinal natural products.</title>
        <authorList>
            <person name="Kim T."/>
        </authorList>
    </citation>
    <scope>NUCLEOTIDE SEQUENCE [LARGE SCALE GENOMIC DNA]</scope>
    <source>
        <strain evidence="1">TK-2024</strain>
        <tissue evidence="1">Old leaves</tissue>
    </source>
</reference>
<accession>A0ABR1ZBU0</accession>
<keyword evidence="2" id="KW-1185">Reference proteome</keyword>
<proteinExistence type="predicted"/>
<protein>
    <submittedName>
        <fullName evidence="1">Uncharacterized protein</fullName>
    </submittedName>
</protein>
<dbReference type="EMBL" id="JBBPBN010001690">
    <property type="protein sequence ID" value="KAK8477763.1"/>
    <property type="molecule type" value="Genomic_DNA"/>
</dbReference>
<gene>
    <name evidence="1" type="ORF">V6N11_031135</name>
</gene>
<name>A0ABR1ZBU0_9ROSI</name>
<comment type="caution">
    <text evidence="1">The sequence shown here is derived from an EMBL/GenBank/DDBJ whole genome shotgun (WGS) entry which is preliminary data.</text>
</comment>